<dbReference type="GO" id="GO:0071555">
    <property type="term" value="P:cell wall organization"/>
    <property type="evidence" value="ECO:0007669"/>
    <property type="project" value="UniProtKB-KW"/>
</dbReference>
<dbReference type="GO" id="GO:0008360">
    <property type="term" value="P:regulation of cell shape"/>
    <property type="evidence" value="ECO:0007669"/>
    <property type="project" value="UniProtKB-KW"/>
</dbReference>
<dbReference type="PANTHER" id="PTHR34654">
    <property type="entry name" value="UPF0109 PROTEIN SCO5592"/>
    <property type="match status" value="1"/>
</dbReference>
<keyword evidence="2 3" id="KW-0694">RNA-binding</keyword>
<comment type="similarity">
    <text evidence="3">Belongs to the KhpA RNA-binding protein family.</text>
</comment>
<dbReference type="CDD" id="cd22533">
    <property type="entry name" value="KH-II_YlqC-like"/>
    <property type="match status" value="1"/>
</dbReference>
<dbReference type="Gene3D" id="3.30.300.20">
    <property type="match status" value="1"/>
</dbReference>
<keyword evidence="3" id="KW-0133">Cell shape</keyword>
<proteinExistence type="inferred from homology"/>
<dbReference type="EMBL" id="DXFX01000103">
    <property type="protein sequence ID" value="HIX08417.1"/>
    <property type="molecule type" value="Genomic_DNA"/>
</dbReference>
<reference evidence="4" key="1">
    <citation type="journal article" date="2021" name="PeerJ">
        <title>Extensive microbial diversity within the chicken gut microbiome revealed by metagenomics and culture.</title>
        <authorList>
            <person name="Gilroy R."/>
            <person name="Ravi A."/>
            <person name="Getino M."/>
            <person name="Pursley I."/>
            <person name="Horton D.L."/>
            <person name="Alikhan N.F."/>
            <person name="Baker D."/>
            <person name="Gharbi K."/>
            <person name="Hall N."/>
            <person name="Watson M."/>
            <person name="Adriaenssens E.M."/>
            <person name="Foster-Nyarko E."/>
            <person name="Jarju S."/>
            <person name="Secka A."/>
            <person name="Antonio M."/>
            <person name="Oren A."/>
            <person name="Chaudhuri R.R."/>
            <person name="La Ragione R."/>
            <person name="Hildebrand F."/>
            <person name="Pallen M.J."/>
        </authorList>
    </citation>
    <scope>NUCLEOTIDE SEQUENCE</scope>
    <source>
        <strain evidence="4">811</strain>
    </source>
</reference>
<evidence type="ECO:0000256" key="2">
    <source>
        <dbReference type="ARBA" id="ARBA00022884"/>
    </source>
</evidence>
<dbReference type="InterPro" id="IPR015946">
    <property type="entry name" value="KH_dom-like_a/b"/>
</dbReference>
<dbReference type="InterPro" id="IPR020627">
    <property type="entry name" value="KhpA"/>
</dbReference>
<dbReference type="PANTHER" id="PTHR34654:SF1">
    <property type="entry name" value="RNA-BINDING PROTEIN KHPA"/>
    <property type="match status" value="1"/>
</dbReference>
<dbReference type="InterPro" id="IPR009019">
    <property type="entry name" value="KH_sf_prok-type"/>
</dbReference>
<keyword evidence="3" id="KW-0961">Cell wall biogenesis/degradation</keyword>
<comment type="subunit">
    <text evidence="3">Forms a complex with KhpB.</text>
</comment>
<evidence type="ECO:0000313" key="5">
    <source>
        <dbReference type="Proteomes" id="UP000824204"/>
    </source>
</evidence>
<keyword evidence="3" id="KW-0143">Chaperone</keyword>
<sequence>MLELVKYVVEQFAEYKDQIEYRVEEKDNATEIVVLLEESDMGKVIGKQGKIAKALRTLVRCASAKEGKKYNIEIKEKEKAAE</sequence>
<dbReference type="GO" id="GO:0009252">
    <property type="term" value="P:peptidoglycan biosynthetic process"/>
    <property type="evidence" value="ECO:0007669"/>
    <property type="project" value="UniProtKB-UniRule"/>
</dbReference>
<comment type="subcellular location">
    <subcellularLocation>
        <location evidence="3">Cytoplasm</location>
    </subcellularLocation>
</comment>
<name>A0A9D1V956_9FIRM</name>
<dbReference type="GO" id="GO:0003723">
    <property type="term" value="F:RNA binding"/>
    <property type="evidence" value="ECO:0007669"/>
    <property type="project" value="UniProtKB-UniRule"/>
</dbReference>
<evidence type="ECO:0000256" key="3">
    <source>
        <dbReference type="HAMAP-Rule" id="MF_00088"/>
    </source>
</evidence>
<reference evidence="4" key="2">
    <citation type="submission" date="2021-04" db="EMBL/GenBank/DDBJ databases">
        <authorList>
            <person name="Gilroy R."/>
        </authorList>
    </citation>
    <scope>NUCLEOTIDE SEQUENCE</scope>
    <source>
        <strain evidence="4">811</strain>
    </source>
</reference>
<comment type="caution">
    <text evidence="4">The sequence shown here is derived from an EMBL/GenBank/DDBJ whole genome shotgun (WGS) entry which is preliminary data.</text>
</comment>
<evidence type="ECO:0000313" key="4">
    <source>
        <dbReference type="EMBL" id="HIX08417.1"/>
    </source>
</evidence>
<dbReference type="GO" id="GO:0005737">
    <property type="term" value="C:cytoplasm"/>
    <property type="evidence" value="ECO:0007669"/>
    <property type="project" value="UniProtKB-SubCell"/>
</dbReference>
<comment type="function">
    <text evidence="3">A probable RNA chaperone. Forms a complex with KhpB which binds to cellular RNA and controls its expression. Plays a role in peptidoglycan (PG) homeostasis and cell length regulation.</text>
</comment>
<dbReference type="Pfam" id="PF13083">
    <property type="entry name" value="KH_KhpA-B"/>
    <property type="match status" value="1"/>
</dbReference>
<evidence type="ECO:0000256" key="1">
    <source>
        <dbReference type="ARBA" id="ARBA00022490"/>
    </source>
</evidence>
<gene>
    <name evidence="3" type="primary">khpA</name>
    <name evidence="4" type="ORF">H9741_08105</name>
</gene>
<accession>A0A9D1V956</accession>
<keyword evidence="1 3" id="KW-0963">Cytoplasm</keyword>
<organism evidence="4 5">
    <name type="scientific">Candidatus Borkfalkia faecipullorum</name>
    <dbReference type="NCBI Taxonomy" id="2838510"/>
    <lineage>
        <taxon>Bacteria</taxon>
        <taxon>Bacillati</taxon>
        <taxon>Bacillota</taxon>
        <taxon>Clostridia</taxon>
        <taxon>Christensenellales</taxon>
        <taxon>Christensenellaceae</taxon>
        <taxon>Candidatus Borkfalkia</taxon>
    </lineage>
</organism>
<dbReference type="Proteomes" id="UP000824204">
    <property type="component" value="Unassembled WGS sequence"/>
</dbReference>
<protein>
    <recommendedName>
        <fullName evidence="3">RNA-binding protein KhpA</fullName>
    </recommendedName>
    <alternativeName>
        <fullName evidence="3">KH-domain protein A</fullName>
    </alternativeName>
</protein>
<dbReference type="AlphaFoldDB" id="A0A9D1V956"/>
<dbReference type="HAMAP" id="MF_00088">
    <property type="entry name" value="KhpA"/>
    <property type="match status" value="1"/>
</dbReference>
<dbReference type="PROSITE" id="PS50084">
    <property type="entry name" value="KH_TYPE_1"/>
    <property type="match status" value="1"/>
</dbReference>
<dbReference type="SUPFAM" id="SSF54814">
    <property type="entry name" value="Prokaryotic type KH domain (KH-domain type II)"/>
    <property type="match status" value="1"/>
</dbReference>